<dbReference type="Gene3D" id="3.40.30.10">
    <property type="entry name" value="Glutaredoxin"/>
    <property type="match status" value="2"/>
</dbReference>
<dbReference type="InterPro" id="IPR033658">
    <property type="entry name" value="GRX_PICOT-like"/>
</dbReference>
<evidence type="ECO:0000313" key="7">
    <source>
        <dbReference type="EMBL" id="ETW82739.1"/>
    </source>
</evidence>
<dbReference type="CDD" id="cd03028">
    <property type="entry name" value="GRX_PICOT_like"/>
    <property type="match status" value="1"/>
</dbReference>
<evidence type="ECO:0000313" key="8">
    <source>
        <dbReference type="Proteomes" id="UP000030671"/>
    </source>
</evidence>
<dbReference type="InterPro" id="IPR004480">
    <property type="entry name" value="Monothiol_GRX-rel"/>
</dbReference>
<feature type="domain" description="Thioredoxin" evidence="6">
    <location>
        <begin position="1"/>
        <end position="154"/>
    </location>
</feature>
<evidence type="ECO:0000256" key="2">
    <source>
        <dbReference type="ARBA" id="ARBA00022723"/>
    </source>
</evidence>
<sequence length="242" mass="26697">MPSLPSNYNEITSPEHFQSLLSADLNRVSLINFWAPWAAPCAQMNEVVLELAKKYPQLLVLHVEAESQSDISESFEIEAVPTFIILRGHTLLGRISGADAATLTSSIANHVRPPSSVHPLAHTDQIPATAHNSYGLEKEESQEELNARLKGLMEKSNVVLFMKGSPDAPRCGFSRRTVALLKDQGIEFTHFDVLSDESVRSGLKVLNNWPTFPQLIIKGEFVGGLDIVQEMVENGELKEILA</sequence>
<dbReference type="InterPro" id="IPR002109">
    <property type="entry name" value="Glutaredoxin"/>
</dbReference>
<dbReference type="FunFam" id="3.40.30.10:FF:000012">
    <property type="entry name" value="Monothiol glutaredoxin"/>
    <property type="match status" value="1"/>
</dbReference>
<dbReference type="PANTHER" id="PTHR10293">
    <property type="entry name" value="GLUTAREDOXIN FAMILY MEMBER"/>
    <property type="match status" value="1"/>
</dbReference>
<dbReference type="GO" id="GO:0051537">
    <property type="term" value="F:2 iron, 2 sulfur cluster binding"/>
    <property type="evidence" value="ECO:0007669"/>
    <property type="project" value="TreeGrafter"/>
</dbReference>
<dbReference type="GO" id="GO:0015036">
    <property type="term" value="F:disulfide oxidoreductase activity"/>
    <property type="evidence" value="ECO:0007669"/>
    <property type="project" value="UniProtKB-ARBA"/>
</dbReference>
<evidence type="ECO:0000256" key="4">
    <source>
        <dbReference type="ARBA" id="ARBA00023014"/>
    </source>
</evidence>
<dbReference type="PROSITE" id="PS51352">
    <property type="entry name" value="THIOREDOXIN_2"/>
    <property type="match status" value="1"/>
</dbReference>
<keyword evidence="8" id="KW-1185">Reference proteome</keyword>
<dbReference type="EMBL" id="KI925457">
    <property type="protein sequence ID" value="ETW82739.1"/>
    <property type="molecule type" value="Genomic_DNA"/>
</dbReference>
<dbReference type="PROSITE" id="PS51354">
    <property type="entry name" value="GLUTAREDOXIN_2"/>
    <property type="match status" value="1"/>
</dbReference>
<dbReference type="KEGG" id="hir:HETIRDRAFT_38400"/>
<dbReference type="RefSeq" id="XP_009544621.1">
    <property type="nucleotide sequence ID" value="XM_009546326.1"/>
</dbReference>
<organism evidence="7 8">
    <name type="scientific">Heterobasidion irregulare (strain TC 32-1)</name>
    <dbReference type="NCBI Taxonomy" id="747525"/>
    <lineage>
        <taxon>Eukaryota</taxon>
        <taxon>Fungi</taxon>
        <taxon>Dikarya</taxon>
        <taxon>Basidiomycota</taxon>
        <taxon>Agaricomycotina</taxon>
        <taxon>Agaricomycetes</taxon>
        <taxon>Russulales</taxon>
        <taxon>Bondarzewiaceae</taxon>
        <taxon>Heterobasidion</taxon>
        <taxon>Heterobasidion annosum species complex</taxon>
    </lineage>
</organism>
<dbReference type="AlphaFoldDB" id="W4KAF9"/>
<dbReference type="Proteomes" id="UP000030671">
    <property type="component" value="Unassembled WGS sequence"/>
</dbReference>
<dbReference type="InterPro" id="IPR036249">
    <property type="entry name" value="Thioredoxin-like_sf"/>
</dbReference>
<dbReference type="GO" id="GO:0005829">
    <property type="term" value="C:cytosol"/>
    <property type="evidence" value="ECO:0007669"/>
    <property type="project" value="TreeGrafter"/>
</dbReference>
<dbReference type="InParanoid" id="W4KAF9"/>
<dbReference type="OrthoDB" id="415696at2759"/>
<dbReference type="HOGENOM" id="CLU_026126_12_0_1"/>
<evidence type="ECO:0000256" key="5">
    <source>
        <dbReference type="ARBA" id="ARBA00055846"/>
    </source>
</evidence>
<dbReference type="CDD" id="cd02984">
    <property type="entry name" value="TRX_PICOT"/>
    <property type="match status" value="1"/>
</dbReference>
<dbReference type="GO" id="GO:0046872">
    <property type="term" value="F:metal ion binding"/>
    <property type="evidence" value="ECO:0007669"/>
    <property type="project" value="UniProtKB-KW"/>
</dbReference>
<dbReference type="Pfam" id="PF00462">
    <property type="entry name" value="Glutaredoxin"/>
    <property type="match status" value="1"/>
</dbReference>
<reference evidence="7 8" key="1">
    <citation type="journal article" date="2012" name="New Phytol.">
        <title>Insight into trade-off between wood decay and parasitism from the genome of a fungal forest pathogen.</title>
        <authorList>
            <person name="Olson A."/>
            <person name="Aerts A."/>
            <person name="Asiegbu F."/>
            <person name="Belbahri L."/>
            <person name="Bouzid O."/>
            <person name="Broberg A."/>
            <person name="Canback B."/>
            <person name="Coutinho P.M."/>
            <person name="Cullen D."/>
            <person name="Dalman K."/>
            <person name="Deflorio G."/>
            <person name="van Diepen L.T."/>
            <person name="Dunand C."/>
            <person name="Duplessis S."/>
            <person name="Durling M."/>
            <person name="Gonthier P."/>
            <person name="Grimwood J."/>
            <person name="Fossdal C.G."/>
            <person name="Hansson D."/>
            <person name="Henrissat B."/>
            <person name="Hietala A."/>
            <person name="Himmelstrand K."/>
            <person name="Hoffmeister D."/>
            <person name="Hogberg N."/>
            <person name="James T.Y."/>
            <person name="Karlsson M."/>
            <person name="Kohler A."/>
            <person name="Kues U."/>
            <person name="Lee Y.H."/>
            <person name="Lin Y.C."/>
            <person name="Lind M."/>
            <person name="Lindquist E."/>
            <person name="Lombard V."/>
            <person name="Lucas S."/>
            <person name="Lunden K."/>
            <person name="Morin E."/>
            <person name="Murat C."/>
            <person name="Park J."/>
            <person name="Raffaello T."/>
            <person name="Rouze P."/>
            <person name="Salamov A."/>
            <person name="Schmutz J."/>
            <person name="Solheim H."/>
            <person name="Stahlberg J."/>
            <person name="Velez H."/>
            <person name="de Vries R.P."/>
            <person name="Wiebenga A."/>
            <person name="Woodward S."/>
            <person name="Yakovlev I."/>
            <person name="Garbelotto M."/>
            <person name="Martin F."/>
            <person name="Grigoriev I.V."/>
            <person name="Stenlid J."/>
        </authorList>
    </citation>
    <scope>NUCLEOTIDE SEQUENCE [LARGE SCALE GENOMIC DNA]</scope>
    <source>
        <strain evidence="7 8">TC 32-1</strain>
    </source>
</reference>
<protein>
    <submittedName>
        <fullName evidence="7">Glutaredoxin-related protein</fullName>
    </submittedName>
</protein>
<evidence type="ECO:0000256" key="3">
    <source>
        <dbReference type="ARBA" id="ARBA00023004"/>
    </source>
</evidence>
<comment type="function">
    <text evidence="5">Monothiol glutaredoxin involved in the biogenesis of iron-sulfur clusters. Binds one iron-sulfur cluster per dimer. The iron-sulfur cluster is bound between subunits, and is complexed by a bound glutathione and a cysteine residue from each subunit.</text>
</comment>
<dbReference type="NCBIfam" id="TIGR00365">
    <property type="entry name" value="Grx4 family monothiol glutaredoxin"/>
    <property type="match status" value="1"/>
</dbReference>
<dbReference type="GeneID" id="20672180"/>
<gene>
    <name evidence="7" type="ORF">HETIRDRAFT_38400</name>
</gene>
<accession>W4KAF9</accession>
<dbReference type="STRING" id="747525.W4KAF9"/>
<comment type="similarity">
    <text evidence="1">Belongs to the glutaredoxin family. Monothiol subfamily.</text>
</comment>
<evidence type="ECO:0000256" key="1">
    <source>
        <dbReference type="ARBA" id="ARBA00009630"/>
    </source>
</evidence>
<proteinExistence type="inferred from homology"/>
<keyword evidence="2" id="KW-0479">Metal-binding</keyword>
<dbReference type="FunFam" id="3.40.30.10:FF:000092">
    <property type="entry name" value="Monothiol glutaredoxin"/>
    <property type="match status" value="1"/>
</dbReference>
<evidence type="ECO:0000259" key="6">
    <source>
        <dbReference type="PROSITE" id="PS51352"/>
    </source>
</evidence>
<dbReference type="GO" id="GO:0006879">
    <property type="term" value="P:intracellular iron ion homeostasis"/>
    <property type="evidence" value="ECO:0007669"/>
    <property type="project" value="TreeGrafter"/>
</dbReference>
<keyword evidence="3" id="KW-0408">Iron</keyword>
<dbReference type="PANTHER" id="PTHR10293:SF73">
    <property type="entry name" value="GLUTAREDOXIN-3"/>
    <property type="match status" value="1"/>
</dbReference>
<keyword evidence="4" id="KW-0411">Iron-sulfur</keyword>
<dbReference type="SUPFAM" id="SSF52833">
    <property type="entry name" value="Thioredoxin-like"/>
    <property type="match status" value="2"/>
</dbReference>
<dbReference type="GO" id="GO:0005634">
    <property type="term" value="C:nucleus"/>
    <property type="evidence" value="ECO:0007669"/>
    <property type="project" value="TreeGrafter"/>
</dbReference>
<dbReference type="InterPro" id="IPR013766">
    <property type="entry name" value="Thioredoxin_domain"/>
</dbReference>
<name>W4KAF9_HETIT</name>
<dbReference type="eggNOG" id="KOG0911">
    <property type="taxonomic scope" value="Eukaryota"/>
</dbReference>
<dbReference type="FunCoup" id="W4KAF9">
    <property type="interactions" value="421"/>
</dbReference>
<dbReference type="Pfam" id="PF00085">
    <property type="entry name" value="Thioredoxin"/>
    <property type="match status" value="1"/>
</dbReference>